<protein>
    <submittedName>
        <fullName evidence="4">VWFA domain-containing protein</fullName>
    </submittedName>
</protein>
<reference evidence="4" key="1">
    <citation type="submission" date="2022-11" db="UniProtKB">
        <authorList>
            <consortium name="WormBaseParasite"/>
        </authorList>
    </citation>
    <scope>IDENTIFICATION</scope>
</reference>
<dbReference type="PANTHER" id="PTHR24020:SF84">
    <property type="entry name" value="VWFA DOMAIN-CONTAINING PROTEIN"/>
    <property type="match status" value="1"/>
</dbReference>
<dbReference type="Gene3D" id="3.40.50.410">
    <property type="entry name" value="von Willebrand factor, type A domain"/>
    <property type="match status" value="1"/>
</dbReference>
<dbReference type="AlphaFoldDB" id="A0A914EQ16"/>
<dbReference type="CDD" id="cd01450">
    <property type="entry name" value="vWFA_subfamily_ECM"/>
    <property type="match status" value="1"/>
</dbReference>
<dbReference type="InterPro" id="IPR050525">
    <property type="entry name" value="ECM_Assembly_Org"/>
</dbReference>
<feature type="compositionally biased region" description="Low complexity" evidence="1">
    <location>
        <begin position="686"/>
        <end position="701"/>
    </location>
</feature>
<dbReference type="SMART" id="SM00327">
    <property type="entry name" value="VWA"/>
    <property type="match status" value="1"/>
</dbReference>
<feature type="compositionally biased region" description="Basic and acidic residues" evidence="1">
    <location>
        <begin position="640"/>
        <end position="651"/>
    </location>
</feature>
<feature type="compositionally biased region" description="Low complexity" evidence="1">
    <location>
        <begin position="659"/>
        <end position="677"/>
    </location>
</feature>
<dbReference type="Proteomes" id="UP000887540">
    <property type="component" value="Unplaced"/>
</dbReference>
<organism evidence="3 4">
    <name type="scientific">Acrobeloides nanus</name>
    <dbReference type="NCBI Taxonomy" id="290746"/>
    <lineage>
        <taxon>Eukaryota</taxon>
        <taxon>Metazoa</taxon>
        <taxon>Ecdysozoa</taxon>
        <taxon>Nematoda</taxon>
        <taxon>Chromadorea</taxon>
        <taxon>Rhabditida</taxon>
        <taxon>Tylenchina</taxon>
        <taxon>Cephalobomorpha</taxon>
        <taxon>Cephaloboidea</taxon>
        <taxon>Cephalobidae</taxon>
        <taxon>Acrobeloides</taxon>
    </lineage>
</organism>
<dbReference type="PROSITE" id="PS50234">
    <property type="entry name" value="VWFA"/>
    <property type="match status" value="1"/>
</dbReference>
<feature type="compositionally biased region" description="Basic and acidic residues" evidence="1">
    <location>
        <begin position="601"/>
        <end position="623"/>
    </location>
</feature>
<dbReference type="SUPFAM" id="SSF53300">
    <property type="entry name" value="vWA-like"/>
    <property type="match status" value="1"/>
</dbReference>
<feature type="region of interest" description="Disordered" evidence="1">
    <location>
        <begin position="601"/>
        <end position="716"/>
    </location>
</feature>
<evidence type="ECO:0000259" key="2">
    <source>
        <dbReference type="PROSITE" id="PS50234"/>
    </source>
</evidence>
<accession>A0A914EQ16</accession>
<evidence type="ECO:0000256" key="1">
    <source>
        <dbReference type="SAM" id="MobiDB-lite"/>
    </source>
</evidence>
<proteinExistence type="predicted"/>
<keyword evidence="3" id="KW-1185">Reference proteome</keyword>
<dbReference type="PRINTS" id="PR00453">
    <property type="entry name" value="VWFADOMAIN"/>
</dbReference>
<feature type="domain" description="VWFA" evidence="2">
    <location>
        <begin position="318"/>
        <end position="490"/>
    </location>
</feature>
<feature type="region of interest" description="Disordered" evidence="1">
    <location>
        <begin position="79"/>
        <end position="103"/>
    </location>
</feature>
<dbReference type="InterPro" id="IPR002035">
    <property type="entry name" value="VWF_A"/>
</dbReference>
<evidence type="ECO:0000313" key="4">
    <source>
        <dbReference type="WBParaSite" id="ACRNAN_scaffold965.g23924.t1"/>
    </source>
</evidence>
<sequence>MPIVMIEPIVQNISEQSPSSSVPTLEVAEPVLTVSNSTVSENVPENSSISTISEKTAADLNIGPGVPEPVLATTISNAGLAEADPETTKTTSDPGLSEADPGSIKTSASVLISGVPESVSAIPDIGVSQVPSIADSGASPVSTEVKDILEGENNEDSDNSLDSDNEIKESTHNAQENGIQNLEAPKISPIAEAPGTQKPAENSTQTAQQPAQIDEKPATIDQKPAELAAIDQKPAIQDIKQVNAELLNIPDDLIALLRDEDRNEILKLAGLNVTEVPKLAKEELENRRKSIETPLPEGQKRRLRLEALSIDECRPKLDLVFLLDTSGSIEQIYKEHVKWAVALVDSLPLEPDAVRVAAVQYAGFPLTEFALGTYPSAEDIRAHLEQIKFQSGVTRTGYALRKAELELFREDRGARRDSVKAIILFTDGLSVDDPAKPAQQLRDIKGVKIYVVNIGTDSFESEMMKIAGKQENIFGPNDLQRLREAVLNDAERARGCSRVGPKIYERRPLKKFVTEGTPAPVLHPLSAFEIQEKLSEVTPSITSSRPSIEATTQNSINVIQEIHGEQAAQEIQTMQEAQAMLEAVRKAQKEGPQKVERVQVAPKKVDVRPKNVDAKQDAQEQNHLRVKIPTPQENFSNDGKPNKLPKEESIKAKKKIRAPRPSTTPTPTTTTQEATSKTTRRRRIRTTTSSSTTTQPSTTTTRRPRLLRQHTSPRQEASKILDLNSRPLILLF</sequence>
<dbReference type="Pfam" id="PF00092">
    <property type="entry name" value="VWA"/>
    <property type="match status" value="1"/>
</dbReference>
<feature type="region of interest" description="Disordered" evidence="1">
    <location>
        <begin position="191"/>
        <end position="217"/>
    </location>
</feature>
<dbReference type="WBParaSite" id="ACRNAN_scaffold965.g23924.t1">
    <property type="protein sequence ID" value="ACRNAN_scaffold965.g23924.t1"/>
    <property type="gene ID" value="ACRNAN_scaffold965.g23924"/>
</dbReference>
<evidence type="ECO:0000313" key="3">
    <source>
        <dbReference type="Proteomes" id="UP000887540"/>
    </source>
</evidence>
<dbReference type="PANTHER" id="PTHR24020">
    <property type="entry name" value="COLLAGEN ALPHA"/>
    <property type="match status" value="1"/>
</dbReference>
<feature type="compositionally biased region" description="Polar residues" evidence="1">
    <location>
        <begin position="199"/>
        <end position="211"/>
    </location>
</feature>
<dbReference type="InterPro" id="IPR036465">
    <property type="entry name" value="vWFA_dom_sf"/>
</dbReference>
<name>A0A914EQ16_9BILA</name>